<protein>
    <submittedName>
        <fullName evidence="1">Uncharacterized protein</fullName>
    </submittedName>
</protein>
<proteinExistence type="predicted"/>
<sequence>MDSFFQIQSSDGLIFDFKLTWIPRFPYITYLIEQQVYSGPILIDDLNSNQLNFVYEWFKLQDFDYSDPEERMQIEAKLSKQWDENRRELLELTNYVSNFDLTLSLFEFRLSAVFVQSQKRENGTFWERLKGTFSHIKKCILIRIGKMFR</sequence>
<comment type="caution">
    <text evidence="1">The sequence shown here is derived from an EMBL/GenBank/DDBJ whole genome shotgun (WGS) entry which is preliminary data.</text>
</comment>
<dbReference type="Proteomes" id="UP000298663">
    <property type="component" value="Unassembled WGS sequence"/>
</dbReference>
<reference evidence="1 2" key="2">
    <citation type="journal article" date="2019" name="G3 (Bethesda)">
        <title>Hybrid Assembly of the Genome of the Entomopathogenic Nematode Steinernema carpocapsae Identifies the X-Chromosome.</title>
        <authorList>
            <person name="Serra L."/>
            <person name="Macchietto M."/>
            <person name="Macias-Munoz A."/>
            <person name="McGill C.J."/>
            <person name="Rodriguez I.M."/>
            <person name="Rodriguez B."/>
            <person name="Murad R."/>
            <person name="Mortazavi A."/>
        </authorList>
    </citation>
    <scope>NUCLEOTIDE SEQUENCE [LARGE SCALE GENOMIC DNA]</scope>
    <source>
        <strain evidence="1 2">ALL</strain>
    </source>
</reference>
<accession>A0A4U5MH72</accession>
<evidence type="ECO:0000313" key="1">
    <source>
        <dbReference type="EMBL" id="TKR68660.1"/>
    </source>
</evidence>
<keyword evidence="2" id="KW-1185">Reference proteome</keyword>
<dbReference type="AlphaFoldDB" id="A0A4U5MH72"/>
<evidence type="ECO:0000313" key="2">
    <source>
        <dbReference type="Proteomes" id="UP000298663"/>
    </source>
</evidence>
<gene>
    <name evidence="1" type="ORF">L596_030909</name>
</gene>
<dbReference type="Gene3D" id="3.30.710.10">
    <property type="entry name" value="Potassium Channel Kv1.1, Chain A"/>
    <property type="match status" value="1"/>
</dbReference>
<name>A0A4U5MH72_STECR</name>
<dbReference type="EMBL" id="AZBU02000008">
    <property type="protein sequence ID" value="TKR68660.1"/>
    <property type="molecule type" value="Genomic_DNA"/>
</dbReference>
<reference evidence="1 2" key="1">
    <citation type="journal article" date="2015" name="Genome Biol.">
        <title>Comparative genomics of Steinernema reveals deeply conserved gene regulatory networks.</title>
        <authorList>
            <person name="Dillman A.R."/>
            <person name="Macchietto M."/>
            <person name="Porter C.F."/>
            <person name="Rogers A."/>
            <person name="Williams B."/>
            <person name="Antoshechkin I."/>
            <person name="Lee M.M."/>
            <person name="Goodwin Z."/>
            <person name="Lu X."/>
            <person name="Lewis E.E."/>
            <person name="Goodrich-Blair H."/>
            <person name="Stock S.P."/>
            <person name="Adams B.J."/>
            <person name="Sternberg P.W."/>
            <person name="Mortazavi A."/>
        </authorList>
    </citation>
    <scope>NUCLEOTIDE SEQUENCE [LARGE SCALE GENOMIC DNA]</scope>
    <source>
        <strain evidence="1 2">ALL</strain>
    </source>
</reference>
<organism evidence="1 2">
    <name type="scientific">Steinernema carpocapsae</name>
    <name type="common">Entomopathogenic nematode</name>
    <dbReference type="NCBI Taxonomy" id="34508"/>
    <lineage>
        <taxon>Eukaryota</taxon>
        <taxon>Metazoa</taxon>
        <taxon>Ecdysozoa</taxon>
        <taxon>Nematoda</taxon>
        <taxon>Chromadorea</taxon>
        <taxon>Rhabditida</taxon>
        <taxon>Tylenchina</taxon>
        <taxon>Panagrolaimomorpha</taxon>
        <taxon>Strongyloidoidea</taxon>
        <taxon>Steinernematidae</taxon>
        <taxon>Steinernema</taxon>
    </lineage>
</organism>
<dbReference type="InterPro" id="IPR011333">
    <property type="entry name" value="SKP1/BTB/POZ_sf"/>
</dbReference>
<dbReference type="SUPFAM" id="SSF54695">
    <property type="entry name" value="POZ domain"/>
    <property type="match status" value="1"/>
</dbReference>